<comment type="function">
    <text evidence="2 22">Cell wall formation.</text>
</comment>
<feature type="domain" description="ATP-grasp" evidence="27">
    <location>
        <begin position="141"/>
        <end position="348"/>
    </location>
</feature>
<dbReference type="GO" id="GO:0005524">
    <property type="term" value="F:ATP binding"/>
    <property type="evidence" value="ECO:0007669"/>
    <property type="project" value="UniProtKB-UniRule"/>
</dbReference>
<dbReference type="PIRSF" id="PIRSF039102">
    <property type="entry name" value="Ddl/VanB"/>
    <property type="match status" value="1"/>
</dbReference>
<evidence type="ECO:0000256" key="22">
    <source>
        <dbReference type="HAMAP-Rule" id="MF_00047"/>
    </source>
</evidence>
<keyword evidence="16 22" id="KW-0961">Cell wall biogenesis/degradation</keyword>
<dbReference type="PANTHER" id="PTHR23132:SF25">
    <property type="entry name" value="D-ALANINE--D-ALANINE LIGASE A"/>
    <property type="match status" value="1"/>
</dbReference>
<dbReference type="InterPro" id="IPR016185">
    <property type="entry name" value="PreATP-grasp_dom_sf"/>
</dbReference>
<dbReference type="InterPro" id="IPR011127">
    <property type="entry name" value="Dala_Dala_lig_N"/>
</dbReference>
<dbReference type="NCBIfam" id="NF002528">
    <property type="entry name" value="PRK01966.1-4"/>
    <property type="match status" value="1"/>
</dbReference>
<comment type="cofactor">
    <cofactor evidence="1">
        <name>Mn(2+)</name>
        <dbReference type="ChEBI" id="CHEBI:29035"/>
    </cofactor>
</comment>
<dbReference type="RefSeq" id="WP_262431558.1">
    <property type="nucleotide sequence ID" value="NZ_JACRTE010000003.1"/>
</dbReference>
<dbReference type="Pfam" id="PF01820">
    <property type="entry name" value="Dala_Dala_lig_N"/>
    <property type="match status" value="1"/>
</dbReference>
<comment type="cofactor">
    <cofactor evidence="25">
        <name>Mg(2+)</name>
        <dbReference type="ChEBI" id="CHEBI:18420"/>
    </cofactor>
    <cofactor evidence="25">
        <name>Mn(2+)</name>
        <dbReference type="ChEBI" id="CHEBI:29035"/>
    </cofactor>
    <text evidence="25">Binds 2 magnesium or manganese ions per subunit.</text>
</comment>
<feature type="binding site" evidence="25">
    <location>
        <position position="317"/>
    </location>
    <ligand>
        <name>Mg(2+)</name>
        <dbReference type="ChEBI" id="CHEBI:18420"/>
        <label>2</label>
    </ligand>
</feature>
<feature type="active site" evidence="23">
    <location>
        <position position="326"/>
    </location>
</feature>
<dbReference type="InterPro" id="IPR011761">
    <property type="entry name" value="ATP-grasp"/>
</dbReference>
<organism evidence="28 29">
    <name type="scientific">Qingrenia yutianensis</name>
    <dbReference type="NCBI Taxonomy" id="2763676"/>
    <lineage>
        <taxon>Bacteria</taxon>
        <taxon>Bacillati</taxon>
        <taxon>Bacillota</taxon>
        <taxon>Clostridia</taxon>
        <taxon>Eubacteriales</taxon>
        <taxon>Oscillospiraceae</taxon>
        <taxon>Qingrenia</taxon>
    </lineage>
</organism>
<feature type="binding site" evidence="24">
    <location>
        <begin position="189"/>
        <end position="190"/>
    </location>
    <ligand>
        <name>ATP</name>
        <dbReference type="ChEBI" id="CHEBI:30616"/>
    </ligand>
</feature>
<evidence type="ECO:0000259" key="27">
    <source>
        <dbReference type="PROSITE" id="PS50975"/>
    </source>
</evidence>
<keyword evidence="13 22" id="KW-0133">Cell shape</keyword>
<keyword evidence="11 26" id="KW-0067">ATP-binding</keyword>
<dbReference type="Pfam" id="PF07478">
    <property type="entry name" value="Dala_Dala_lig_C"/>
    <property type="match status" value="1"/>
</dbReference>
<keyword evidence="15 25" id="KW-0464">Manganese</keyword>
<evidence type="ECO:0000256" key="21">
    <source>
        <dbReference type="ARBA" id="ARBA00077154"/>
    </source>
</evidence>
<dbReference type="InterPro" id="IPR013815">
    <property type="entry name" value="ATP_grasp_subdomain_1"/>
</dbReference>
<dbReference type="PROSITE" id="PS00844">
    <property type="entry name" value="DALA_DALA_LIGASE_2"/>
    <property type="match status" value="1"/>
</dbReference>
<dbReference type="PANTHER" id="PTHR23132">
    <property type="entry name" value="D-ALANINE--D-ALANINE LIGASE"/>
    <property type="match status" value="1"/>
</dbReference>
<dbReference type="GO" id="GO:0005829">
    <property type="term" value="C:cytosol"/>
    <property type="evidence" value="ECO:0007669"/>
    <property type="project" value="TreeGrafter"/>
</dbReference>
<evidence type="ECO:0000256" key="24">
    <source>
        <dbReference type="PIRSR" id="PIRSR039102-2"/>
    </source>
</evidence>
<comment type="catalytic activity">
    <reaction evidence="17 22">
        <text>2 D-alanine + ATP = D-alanyl-D-alanine + ADP + phosphate + H(+)</text>
        <dbReference type="Rhea" id="RHEA:11224"/>
        <dbReference type="ChEBI" id="CHEBI:15378"/>
        <dbReference type="ChEBI" id="CHEBI:30616"/>
        <dbReference type="ChEBI" id="CHEBI:43474"/>
        <dbReference type="ChEBI" id="CHEBI:57416"/>
        <dbReference type="ChEBI" id="CHEBI:57822"/>
        <dbReference type="ChEBI" id="CHEBI:456216"/>
        <dbReference type="EC" id="6.3.2.4"/>
    </reaction>
</comment>
<evidence type="ECO:0000256" key="25">
    <source>
        <dbReference type="PIRSR" id="PIRSR039102-3"/>
    </source>
</evidence>
<accession>A0A926FC53</accession>
<evidence type="ECO:0000256" key="10">
    <source>
        <dbReference type="ARBA" id="ARBA00022741"/>
    </source>
</evidence>
<evidence type="ECO:0000256" key="4">
    <source>
        <dbReference type="ARBA" id="ARBA00004752"/>
    </source>
</evidence>
<evidence type="ECO:0000256" key="6">
    <source>
        <dbReference type="ARBA" id="ARBA00012216"/>
    </source>
</evidence>
<name>A0A926FC53_9FIRM</name>
<comment type="pathway">
    <text evidence="4 22">Cell wall biogenesis; peptidoglycan biosynthesis.</text>
</comment>
<dbReference type="EMBL" id="JACRTE010000003">
    <property type="protein sequence ID" value="MBC8595987.1"/>
    <property type="molecule type" value="Genomic_DNA"/>
</dbReference>
<dbReference type="NCBIfam" id="NF002378">
    <property type="entry name" value="PRK01372.1"/>
    <property type="match status" value="1"/>
</dbReference>
<comment type="similarity">
    <text evidence="5 22">Belongs to the D-alanine--D-alanine ligase family.</text>
</comment>
<dbReference type="GO" id="GO:0008360">
    <property type="term" value="P:regulation of cell shape"/>
    <property type="evidence" value="ECO:0007669"/>
    <property type="project" value="UniProtKB-KW"/>
</dbReference>
<feature type="binding site" evidence="24">
    <location>
        <begin position="219"/>
        <end position="226"/>
    </location>
    <ligand>
        <name>ATP</name>
        <dbReference type="ChEBI" id="CHEBI:30616"/>
    </ligand>
</feature>
<dbReference type="NCBIfam" id="TIGR01205">
    <property type="entry name" value="D_ala_D_alaTIGR"/>
    <property type="match status" value="1"/>
</dbReference>
<feature type="binding site" evidence="24">
    <location>
        <begin position="314"/>
        <end position="315"/>
    </location>
    <ligand>
        <name>ATP</name>
        <dbReference type="ChEBI" id="CHEBI:30616"/>
    </ligand>
</feature>
<evidence type="ECO:0000256" key="3">
    <source>
        <dbReference type="ARBA" id="ARBA00004496"/>
    </source>
</evidence>
<dbReference type="SUPFAM" id="SSF56059">
    <property type="entry name" value="Glutathione synthetase ATP-binding domain-like"/>
    <property type="match status" value="1"/>
</dbReference>
<keyword evidence="29" id="KW-1185">Reference proteome</keyword>
<evidence type="ECO:0000256" key="7">
    <source>
        <dbReference type="ARBA" id="ARBA00022490"/>
    </source>
</evidence>
<evidence type="ECO:0000313" key="28">
    <source>
        <dbReference type="EMBL" id="MBC8595987.1"/>
    </source>
</evidence>
<dbReference type="SUPFAM" id="SSF52440">
    <property type="entry name" value="PreATP-grasp domain"/>
    <property type="match status" value="1"/>
</dbReference>
<dbReference type="AlphaFoldDB" id="A0A926FC53"/>
<reference evidence="28" key="1">
    <citation type="submission" date="2020-08" db="EMBL/GenBank/DDBJ databases">
        <title>Genome public.</title>
        <authorList>
            <person name="Liu C."/>
            <person name="Sun Q."/>
        </authorList>
    </citation>
    <scope>NUCLEOTIDE SEQUENCE</scope>
    <source>
        <strain evidence="28">NSJ-50</strain>
    </source>
</reference>
<dbReference type="GO" id="GO:0071555">
    <property type="term" value="P:cell wall organization"/>
    <property type="evidence" value="ECO:0007669"/>
    <property type="project" value="UniProtKB-KW"/>
</dbReference>
<evidence type="ECO:0000256" key="26">
    <source>
        <dbReference type="PROSITE-ProRule" id="PRU00409"/>
    </source>
</evidence>
<dbReference type="GO" id="GO:0008716">
    <property type="term" value="F:D-alanine-D-alanine ligase activity"/>
    <property type="evidence" value="ECO:0007669"/>
    <property type="project" value="UniProtKB-UniRule"/>
</dbReference>
<evidence type="ECO:0000256" key="1">
    <source>
        <dbReference type="ARBA" id="ARBA00001936"/>
    </source>
</evidence>
<evidence type="ECO:0000256" key="9">
    <source>
        <dbReference type="ARBA" id="ARBA00022723"/>
    </source>
</evidence>
<evidence type="ECO:0000256" key="12">
    <source>
        <dbReference type="ARBA" id="ARBA00022842"/>
    </source>
</evidence>
<evidence type="ECO:0000256" key="15">
    <source>
        <dbReference type="ARBA" id="ARBA00023211"/>
    </source>
</evidence>
<comment type="pathway">
    <text evidence="18">Glycan biosynthesis.</text>
</comment>
<evidence type="ECO:0000256" key="23">
    <source>
        <dbReference type="PIRSR" id="PIRSR039102-1"/>
    </source>
</evidence>
<dbReference type="GO" id="GO:0046872">
    <property type="term" value="F:metal ion binding"/>
    <property type="evidence" value="ECO:0007669"/>
    <property type="project" value="UniProtKB-KW"/>
</dbReference>
<keyword evidence="7 22" id="KW-0963">Cytoplasm</keyword>
<feature type="active site" evidence="23">
    <location>
        <position position="15"/>
    </location>
</feature>
<dbReference type="InterPro" id="IPR011095">
    <property type="entry name" value="Dala_Dala_lig_C"/>
</dbReference>
<proteinExistence type="inferred from homology"/>
<evidence type="ECO:0000256" key="13">
    <source>
        <dbReference type="ARBA" id="ARBA00022960"/>
    </source>
</evidence>
<keyword evidence="9 25" id="KW-0479">Metal-binding</keyword>
<dbReference type="FunFam" id="3.30.1490.20:FF:000007">
    <property type="entry name" value="D-alanine--D-alanine ligase"/>
    <property type="match status" value="1"/>
</dbReference>
<dbReference type="Gene3D" id="3.40.50.20">
    <property type="match status" value="1"/>
</dbReference>
<dbReference type="GO" id="GO:0009252">
    <property type="term" value="P:peptidoglycan biosynthetic process"/>
    <property type="evidence" value="ECO:0007669"/>
    <property type="project" value="UniProtKB-UniRule"/>
</dbReference>
<protein>
    <recommendedName>
        <fullName evidence="19 22">D-alanine--D-alanine ligase</fullName>
        <ecNumber evidence="6 22">6.3.2.4</ecNumber>
    </recommendedName>
    <alternativeName>
        <fullName evidence="21 22">D-Ala-D-Ala ligase</fullName>
    </alternativeName>
    <alternativeName>
        <fullName evidence="20 22">D-alanylalanine synthetase</fullName>
    </alternativeName>
</protein>
<feature type="active site" evidence="23">
    <location>
        <position position="189"/>
    </location>
</feature>
<dbReference type="InterPro" id="IPR000291">
    <property type="entry name" value="D-Ala_lig_Van_CS"/>
</dbReference>
<feature type="binding site" evidence="24">
    <location>
        <begin position="181"/>
        <end position="183"/>
    </location>
    <ligand>
        <name>ATP</name>
        <dbReference type="ChEBI" id="CHEBI:30616"/>
    </ligand>
</feature>
<dbReference type="HAMAP" id="MF_00047">
    <property type="entry name" value="Dala_Dala_lig"/>
    <property type="match status" value="1"/>
</dbReference>
<keyword evidence="10 24" id="KW-0547">Nucleotide-binding</keyword>
<evidence type="ECO:0000256" key="17">
    <source>
        <dbReference type="ARBA" id="ARBA00047614"/>
    </source>
</evidence>
<feature type="binding site" evidence="24">
    <location>
        <position position="137"/>
    </location>
    <ligand>
        <name>ATP</name>
        <dbReference type="ChEBI" id="CHEBI:30616"/>
    </ligand>
</feature>
<evidence type="ECO:0000313" key="29">
    <source>
        <dbReference type="Proteomes" id="UP000647416"/>
    </source>
</evidence>
<dbReference type="EC" id="6.3.2.4" evidence="6 22"/>
<gene>
    <name evidence="22" type="primary">ddl</name>
    <name evidence="28" type="ORF">H8706_03770</name>
</gene>
<dbReference type="FunFam" id="3.30.470.20:FF:000008">
    <property type="entry name" value="D-alanine--D-alanine ligase"/>
    <property type="match status" value="1"/>
</dbReference>
<dbReference type="PROSITE" id="PS50975">
    <property type="entry name" value="ATP_GRASP"/>
    <property type="match status" value="1"/>
</dbReference>
<dbReference type="PROSITE" id="PS00843">
    <property type="entry name" value="DALA_DALA_LIGASE_1"/>
    <property type="match status" value="1"/>
</dbReference>
<evidence type="ECO:0000256" key="16">
    <source>
        <dbReference type="ARBA" id="ARBA00023316"/>
    </source>
</evidence>
<feature type="binding site" evidence="25">
    <location>
        <position position="315"/>
    </location>
    <ligand>
        <name>Mg(2+)</name>
        <dbReference type="ChEBI" id="CHEBI:18420"/>
        <label>1</label>
    </ligand>
</feature>
<dbReference type="Gene3D" id="3.30.470.20">
    <property type="entry name" value="ATP-grasp fold, B domain"/>
    <property type="match status" value="1"/>
</dbReference>
<evidence type="ECO:0000256" key="11">
    <source>
        <dbReference type="ARBA" id="ARBA00022840"/>
    </source>
</evidence>
<keyword evidence="12 25" id="KW-0460">Magnesium</keyword>
<keyword evidence="14 22" id="KW-0573">Peptidoglycan synthesis</keyword>
<feature type="binding site" evidence="25">
    <location>
        <position position="315"/>
    </location>
    <ligand>
        <name>Mg(2+)</name>
        <dbReference type="ChEBI" id="CHEBI:18420"/>
        <label>2</label>
    </ligand>
</feature>
<dbReference type="Proteomes" id="UP000647416">
    <property type="component" value="Unassembled WGS sequence"/>
</dbReference>
<evidence type="ECO:0000256" key="14">
    <source>
        <dbReference type="ARBA" id="ARBA00022984"/>
    </source>
</evidence>
<sequence length="352" mass="39188">MKKKICVIFGGESTEYEISLRSAASIINELDKEKYDIMTVGITRGGKWKEYTGKVENIICDRWYDDSLKDVSVDLGGADGALIVYGNGKLEKVKIDCAFLGLHGANGEDGTVQGMLKLAHIPYTGPDMLTSCLGMDKAYTKIMLESAGIDQAKWVTVNDYDRDEIMKKVVDAEEIFGYPMFVKPANAGSSIGIGKAKNRDELMSAIDNAFKFDRRIIIEEFLSGREVECAVMGKRGVVRVSCVGEIKAANEFYDYEAKYSDKVESKLIIPAEFKDGIEKRIKETAKKAFIALDGKGYSRVDFFVNEDDGTVKLNEINTLPGFTSISMFPKLFMHEGFSYAEILDRLIEIGME</sequence>
<comment type="caution">
    <text evidence="28">The sequence shown here is derived from an EMBL/GenBank/DDBJ whole genome shotgun (WGS) entry which is preliminary data.</text>
</comment>
<evidence type="ECO:0000256" key="18">
    <source>
        <dbReference type="ARBA" id="ARBA00060592"/>
    </source>
</evidence>
<dbReference type="InterPro" id="IPR005905">
    <property type="entry name" value="D_ala_D_ala"/>
</dbReference>
<evidence type="ECO:0000256" key="20">
    <source>
        <dbReference type="ARBA" id="ARBA00076288"/>
    </source>
</evidence>
<evidence type="ECO:0000256" key="2">
    <source>
        <dbReference type="ARBA" id="ARBA00003921"/>
    </source>
</evidence>
<comment type="subcellular location">
    <subcellularLocation>
        <location evidence="3 22">Cytoplasm</location>
    </subcellularLocation>
</comment>
<keyword evidence="8 22" id="KW-0436">Ligase</keyword>
<evidence type="ECO:0000256" key="8">
    <source>
        <dbReference type="ARBA" id="ARBA00022598"/>
    </source>
</evidence>
<evidence type="ECO:0000256" key="5">
    <source>
        <dbReference type="ARBA" id="ARBA00010871"/>
    </source>
</evidence>
<dbReference type="Gene3D" id="3.30.1490.20">
    <property type="entry name" value="ATP-grasp fold, A domain"/>
    <property type="match status" value="1"/>
</dbReference>
<feature type="binding site" evidence="25">
    <location>
        <position position="301"/>
    </location>
    <ligand>
        <name>Mg(2+)</name>
        <dbReference type="ChEBI" id="CHEBI:18420"/>
        <label>1</label>
    </ligand>
</feature>
<evidence type="ECO:0000256" key="19">
    <source>
        <dbReference type="ARBA" id="ARBA00068427"/>
    </source>
</evidence>